<evidence type="ECO:0000256" key="1">
    <source>
        <dbReference type="SAM" id="MobiDB-lite"/>
    </source>
</evidence>
<dbReference type="Proteomes" id="UP001458415">
    <property type="component" value="Unassembled WGS sequence"/>
</dbReference>
<comment type="caution">
    <text evidence="2">The sequence shown here is derived from an EMBL/GenBank/DDBJ whole genome shotgun (WGS) entry which is preliminary data.</text>
</comment>
<evidence type="ECO:0000313" key="2">
    <source>
        <dbReference type="EMBL" id="MER6982340.1"/>
    </source>
</evidence>
<proteinExistence type="predicted"/>
<dbReference type="EMBL" id="JBEPCU010001001">
    <property type="protein sequence ID" value="MER6982340.1"/>
    <property type="molecule type" value="Genomic_DNA"/>
</dbReference>
<dbReference type="RefSeq" id="WP_158103955.1">
    <property type="nucleotide sequence ID" value="NZ_MUBM01000268.1"/>
</dbReference>
<protein>
    <submittedName>
        <fullName evidence="2">Uncharacterized protein</fullName>
    </submittedName>
</protein>
<accession>A0ABV1WDT2</accession>
<reference evidence="2 3" key="1">
    <citation type="submission" date="2024-06" db="EMBL/GenBank/DDBJ databases">
        <title>The Natural Products Discovery Center: Release of the First 8490 Sequenced Strains for Exploring Actinobacteria Biosynthetic Diversity.</title>
        <authorList>
            <person name="Kalkreuter E."/>
            <person name="Kautsar S.A."/>
            <person name="Yang D."/>
            <person name="Bader C.D."/>
            <person name="Teijaro C.N."/>
            <person name="Fluegel L."/>
            <person name="Davis C.M."/>
            <person name="Simpson J.R."/>
            <person name="Lauterbach L."/>
            <person name="Steele A.D."/>
            <person name="Gui C."/>
            <person name="Meng S."/>
            <person name="Li G."/>
            <person name="Viehrig K."/>
            <person name="Ye F."/>
            <person name="Su P."/>
            <person name="Kiefer A.F."/>
            <person name="Nichols A."/>
            <person name="Cepeda A.J."/>
            <person name="Yan W."/>
            <person name="Fan B."/>
            <person name="Jiang Y."/>
            <person name="Adhikari A."/>
            <person name="Zheng C.-J."/>
            <person name="Schuster L."/>
            <person name="Cowan T.M."/>
            <person name="Smanski M.J."/>
            <person name="Chevrette M.G."/>
            <person name="De Carvalho L.P.S."/>
            <person name="Shen B."/>
        </authorList>
    </citation>
    <scope>NUCLEOTIDE SEQUENCE [LARGE SCALE GENOMIC DNA]</scope>
    <source>
        <strain evidence="2 3">NPDC000634</strain>
    </source>
</reference>
<evidence type="ECO:0000313" key="3">
    <source>
        <dbReference type="Proteomes" id="UP001458415"/>
    </source>
</evidence>
<sequence>MTEELEEEVRRVLDALDQVEAMEDPVARARAVAQLLKDQPNRNKRLKQLRDDAVRRLRDDEGMSLRKIAAEVQVSLGTVQDILRGHTGTWSSRPRKSGSKDAEDRGDAQ</sequence>
<name>A0ABV1WDT2_9ACTN</name>
<feature type="region of interest" description="Disordered" evidence="1">
    <location>
        <begin position="83"/>
        <end position="109"/>
    </location>
</feature>
<organism evidence="2 3">
    <name type="scientific">Streptomyces carpinensis</name>
    <dbReference type="NCBI Taxonomy" id="66369"/>
    <lineage>
        <taxon>Bacteria</taxon>
        <taxon>Bacillati</taxon>
        <taxon>Actinomycetota</taxon>
        <taxon>Actinomycetes</taxon>
        <taxon>Kitasatosporales</taxon>
        <taxon>Streptomycetaceae</taxon>
        <taxon>Streptomyces</taxon>
    </lineage>
</organism>
<feature type="compositionally biased region" description="Basic and acidic residues" evidence="1">
    <location>
        <begin position="98"/>
        <end position="109"/>
    </location>
</feature>
<gene>
    <name evidence="2" type="ORF">ABT317_36575</name>
</gene>
<keyword evidence="3" id="KW-1185">Reference proteome</keyword>